<evidence type="ECO:0000256" key="3">
    <source>
        <dbReference type="ARBA" id="ARBA00023186"/>
    </source>
</evidence>
<protein>
    <submittedName>
        <fullName evidence="5 6">Uncharacterized protein</fullName>
    </submittedName>
</protein>
<dbReference type="PANTHER" id="PTHR12425">
    <property type="entry name" value="SYNEMBRYN"/>
    <property type="match status" value="1"/>
</dbReference>
<dbReference type="PANTHER" id="PTHR12425:SF5">
    <property type="entry name" value="SYNEMBRYN"/>
    <property type="match status" value="1"/>
</dbReference>
<dbReference type="AlphaFoldDB" id="B7PXM3"/>
<accession>B7PXM3</accession>
<dbReference type="VEuPathDB" id="VectorBase:ISCW008540"/>
<evidence type="ECO:0000256" key="2">
    <source>
        <dbReference type="ARBA" id="ARBA00022658"/>
    </source>
</evidence>
<reference evidence="6" key="2">
    <citation type="submission" date="2020-05" db="UniProtKB">
        <authorList>
            <consortium name="EnsemblMetazoa"/>
        </authorList>
    </citation>
    <scope>IDENTIFICATION</scope>
    <source>
        <strain evidence="6">wikel</strain>
    </source>
</reference>
<dbReference type="OrthoDB" id="5585685at2759"/>
<organism>
    <name type="scientific">Ixodes scapularis</name>
    <name type="common">Black-legged tick</name>
    <name type="synonym">Deer tick</name>
    <dbReference type="NCBI Taxonomy" id="6945"/>
    <lineage>
        <taxon>Eukaryota</taxon>
        <taxon>Metazoa</taxon>
        <taxon>Ecdysozoa</taxon>
        <taxon>Arthropoda</taxon>
        <taxon>Chelicerata</taxon>
        <taxon>Arachnida</taxon>
        <taxon>Acari</taxon>
        <taxon>Parasitiformes</taxon>
        <taxon>Ixodida</taxon>
        <taxon>Ixodoidea</taxon>
        <taxon>Ixodidae</taxon>
        <taxon>Ixodinae</taxon>
        <taxon>Ixodes</taxon>
    </lineage>
</organism>
<name>B7PXM3_IXOSC</name>
<keyword evidence="2" id="KW-0344">Guanine-nucleotide releasing factor</keyword>
<gene>
    <name evidence="5" type="ORF">IscW_ISCW008540</name>
</gene>
<evidence type="ECO:0000313" key="7">
    <source>
        <dbReference type="Proteomes" id="UP000001555"/>
    </source>
</evidence>
<dbReference type="PaxDb" id="6945-B7PXM3"/>
<dbReference type="STRING" id="6945.B7PXM3"/>
<dbReference type="VEuPathDB" id="VectorBase:ISCP_034343"/>
<proteinExistence type="evidence at protein level"/>
<dbReference type="EnsemblMetazoa" id="ISCW008540-RA">
    <property type="protein sequence ID" value="ISCW008540-PA"/>
    <property type="gene ID" value="ISCW008540"/>
</dbReference>
<dbReference type="GO" id="GO:0005085">
    <property type="term" value="F:guanyl-nucleotide exchange factor activity"/>
    <property type="evidence" value="ECO:0007669"/>
    <property type="project" value="UniProtKB-KW"/>
</dbReference>
<reference evidence="5 7" key="1">
    <citation type="submission" date="2008-03" db="EMBL/GenBank/DDBJ databases">
        <title>Annotation of Ixodes scapularis.</title>
        <authorList>
            <consortium name="Ixodes scapularis Genome Project Consortium"/>
            <person name="Caler E."/>
            <person name="Hannick L.I."/>
            <person name="Bidwell S."/>
            <person name="Joardar V."/>
            <person name="Thiagarajan M."/>
            <person name="Amedeo P."/>
            <person name="Galinsky K.J."/>
            <person name="Schobel S."/>
            <person name="Inman J."/>
            <person name="Hostetler J."/>
            <person name="Miller J."/>
            <person name="Hammond M."/>
            <person name="Megy K."/>
            <person name="Lawson D."/>
            <person name="Kodira C."/>
            <person name="Sutton G."/>
            <person name="Meyer J."/>
            <person name="Hill C.A."/>
            <person name="Birren B."/>
            <person name="Nene V."/>
            <person name="Collins F."/>
            <person name="Alarcon-Chaidez F."/>
            <person name="Wikel S."/>
            <person name="Strausberg R."/>
        </authorList>
    </citation>
    <scope>NUCLEOTIDE SEQUENCE [LARGE SCALE GENOMIC DNA]</scope>
    <source>
        <strain evidence="7">Wikel</strain>
        <strain evidence="5">Wikel colony</strain>
    </source>
</reference>
<evidence type="ECO:0000256" key="1">
    <source>
        <dbReference type="ARBA" id="ARBA00009049"/>
    </source>
</evidence>
<keyword evidence="3" id="KW-0143">Chaperone</keyword>
<dbReference type="VEuPathDB" id="VectorBase:ISCI008540"/>
<keyword evidence="7" id="KW-1185">Reference proteome</keyword>
<evidence type="ECO:0000313" key="5">
    <source>
        <dbReference type="EMBL" id="EEC11345.1"/>
    </source>
</evidence>
<comment type="similarity">
    <text evidence="1">Belongs to the synembryn family.</text>
</comment>
<evidence type="ECO:0000256" key="4">
    <source>
        <dbReference type="SAM" id="MobiDB-lite"/>
    </source>
</evidence>
<evidence type="ECO:0000313" key="6">
    <source>
        <dbReference type="EnsemblMetazoa" id="ISCW008540-PA"/>
    </source>
</evidence>
<dbReference type="EMBL" id="DS815107">
    <property type="protein sequence ID" value="EEC11345.1"/>
    <property type="molecule type" value="Genomic_DNA"/>
</dbReference>
<dbReference type="EMBL" id="ABJB010167341">
    <property type="status" value="NOT_ANNOTATED_CDS"/>
    <property type="molecule type" value="Genomic_DNA"/>
</dbReference>
<keyword evidence="8" id="KW-1267">Proteomics identification</keyword>
<sequence length="220" mass="24903">MRMLFLLTALCADTRPRVRTEQHGLVYLRETLDLILKLCEERSQQEPRTTPSRRGRLSRRGRTRAPEPSSDTDLGTAPLLNADEAALASEVLKVLYNLTCGVDKFHVDEVQVVHLLSNMPRSTYEELLTEVIPGSAPMDPPEEQFEGYSTEAVSALVGYLERRLKEEEQSPKGPGGHRTCPKDQSQRLSPILLCLTECARGHRTLRRYLRSRVGFPPRHT</sequence>
<dbReference type="EMBL" id="ABJB010521242">
    <property type="status" value="NOT_ANNOTATED_CDS"/>
    <property type="molecule type" value="Genomic_DNA"/>
</dbReference>
<dbReference type="Pfam" id="PF10165">
    <property type="entry name" value="Ric8"/>
    <property type="match status" value="1"/>
</dbReference>
<feature type="region of interest" description="Disordered" evidence="4">
    <location>
        <begin position="164"/>
        <end position="184"/>
    </location>
</feature>
<feature type="region of interest" description="Disordered" evidence="4">
    <location>
        <begin position="43"/>
        <end position="77"/>
    </location>
</feature>
<dbReference type="Proteomes" id="UP000001555">
    <property type="component" value="Unassembled WGS sequence"/>
</dbReference>
<dbReference type="InParanoid" id="B7PXM3"/>
<dbReference type="HOGENOM" id="CLU_1257303_0_0_1"/>
<dbReference type="InterPro" id="IPR019318">
    <property type="entry name" value="Gua_nucleotide_exch_fac_Ric8"/>
</dbReference>
<evidence type="ECO:0007829" key="8">
    <source>
        <dbReference type="PeptideAtlas" id="B7PXM3"/>
    </source>
</evidence>
<feature type="compositionally biased region" description="Basic residues" evidence="4">
    <location>
        <begin position="51"/>
        <end position="63"/>
    </location>
</feature>